<accession>A0A9N9U7Z0</accession>
<dbReference type="GO" id="GO:0085020">
    <property type="term" value="P:protein K6-linked ubiquitination"/>
    <property type="evidence" value="ECO:0007669"/>
    <property type="project" value="TreeGrafter"/>
</dbReference>
<organism evidence="4 5">
    <name type="scientific">Clonostachys byssicola</name>
    <dbReference type="NCBI Taxonomy" id="160290"/>
    <lineage>
        <taxon>Eukaryota</taxon>
        <taxon>Fungi</taxon>
        <taxon>Dikarya</taxon>
        <taxon>Ascomycota</taxon>
        <taxon>Pezizomycotina</taxon>
        <taxon>Sordariomycetes</taxon>
        <taxon>Hypocreomycetidae</taxon>
        <taxon>Hypocreales</taxon>
        <taxon>Bionectriaceae</taxon>
        <taxon>Clonostachys</taxon>
    </lineage>
</organism>
<dbReference type="InterPro" id="IPR036770">
    <property type="entry name" value="Ankyrin_rpt-contain_sf"/>
</dbReference>
<dbReference type="PANTHER" id="PTHR24171:SF8">
    <property type="entry name" value="BRCA1-ASSOCIATED RING DOMAIN PROTEIN 1"/>
    <property type="match status" value="1"/>
</dbReference>
<dbReference type="GO" id="GO:0004842">
    <property type="term" value="F:ubiquitin-protein transferase activity"/>
    <property type="evidence" value="ECO:0007669"/>
    <property type="project" value="TreeGrafter"/>
</dbReference>
<evidence type="ECO:0000256" key="1">
    <source>
        <dbReference type="ARBA" id="ARBA00022737"/>
    </source>
</evidence>
<dbReference type="InterPro" id="IPR002110">
    <property type="entry name" value="Ankyrin_rpt"/>
</dbReference>
<dbReference type="PROSITE" id="PS50088">
    <property type="entry name" value="ANK_REPEAT"/>
    <property type="match status" value="2"/>
</dbReference>
<evidence type="ECO:0000313" key="5">
    <source>
        <dbReference type="Proteomes" id="UP000754883"/>
    </source>
</evidence>
<dbReference type="PROSITE" id="PS50297">
    <property type="entry name" value="ANK_REP_REGION"/>
    <property type="match status" value="2"/>
</dbReference>
<reference evidence="4 5" key="2">
    <citation type="submission" date="2021-10" db="EMBL/GenBank/DDBJ databases">
        <authorList>
            <person name="Piombo E."/>
        </authorList>
    </citation>
    <scope>NUCLEOTIDE SEQUENCE [LARGE SCALE GENOMIC DNA]</scope>
</reference>
<feature type="repeat" description="ANK" evidence="3">
    <location>
        <begin position="298"/>
        <end position="330"/>
    </location>
</feature>
<proteinExistence type="predicted"/>
<protein>
    <submittedName>
        <fullName evidence="4">Uncharacterized protein</fullName>
    </submittedName>
</protein>
<dbReference type="Proteomes" id="UP000754883">
    <property type="component" value="Unassembled WGS sequence"/>
</dbReference>
<feature type="repeat" description="ANK" evidence="3">
    <location>
        <begin position="336"/>
        <end position="368"/>
    </location>
</feature>
<evidence type="ECO:0000256" key="3">
    <source>
        <dbReference type="PROSITE-ProRule" id="PRU00023"/>
    </source>
</evidence>
<keyword evidence="5" id="KW-1185">Reference proteome</keyword>
<dbReference type="AlphaFoldDB" id="A0A9N9U7Z0"/>
<sequence length="426" mass="48261">MTSGTHSRLDLVYIKNGGRTKTPADGNQRYWLYDEYALSKLGIELVDVFPRENWDRDQASLISRLESDEDSRFRHNTGNLLPADFVLEFEFEVRRNRVEAQCSIMKCQRSTGLEAVAKMFECMKNRVSGNREAGNGSLKLRVTWQPVARQPMFILRLEEILYLRCESTDATLELERLDLMMEFVGTLEAEGLSVAEEEKRWTDVQKRWNNFRRVNGGEDGYKLEKSHNRSPFQWAVENGYIEMSRLLLVKTGFVTIAGNDSWTPLIAASRKGYIDMIKQLLASKTIQGVDLEAKDPATGQTVLLWAAEKGYTAIVQLLVEKGANIEARGAPWPMPWSRTALARAAEKGHAAIVQLLLEEGAYMPLTDEEDLLFWAVKNGHDSIRLLLQERAAPKSKGLTWAMALPYAAGIGKKLRARTEEPKDSEN</sequence>
<name>A0A9N9U7Z0_9HYPO</name>
<comment type="caution">
    <text evidence="4">The sequence shown here is derived from an EMBL/GenBank/DDBJ whole genome shotgun (WGS) entry which is preliminary data.</text>
</comment>
<dbReference type="PANTHER" id="PTHR24171">
    <property type="entry name" value="ANKYRIN REPEAT DOMAIN-CONTAINING PROTEIN 39-RELATED"/>
    <property type="match status" value="1"/>
</dbReference>
<evidence type="ECO:0000313" key="4">
    <source>
        <dbReference type="EMBL" id="CAG9983753.1"/>
    </source>
</evidence>
<dbReference type="SUPFAM" id="SSF48403">
    <property type="entry name" value="Ankyrin repeat"/>
    <property type="match status" value="1"/>
</dbReference>
<keyword evidence="2 3" id="KW-0040">ANK repeat</keyword>
<dbReference type="OrthoDB" id="194358at2759"/>
<keyword evidence="1" id="KW-0677">Repeat</keyword>
<evidence type="ECO:0000256" key="2">
    <source>
        <dbReference type="ARBA" id="ARBA00023043"/>
    </source>
</evidence>
<dbReference type="Pfam" id="PF12796">
    <property type="entry name" value="Ank_2"/>
    <property type="match status" value="2"/>
</dbReference>
<dbReference type="Gene3D" id="1.25.40.20">
    <property type="entry name" value="Ankyrin repeat-containing domain"/>
    <property type="match status" value="1"/>
</dbReference>
<reference evidence="5" key="1">
    <citation type="submission" date="2019-06" db="EMBL/GenBank/DDBJ databases">
        <authorList>
            <person name="Broberg M."/>
        </authorList>
    </citation>
    <scope>NUCLEOTIDE SEQUENCE [LARGE SCALE GENOMIC DNA]</scope>
</reference>
<gene>
    <name evidence="4" type="ORF">CBYS24578_00015413</name>
</gene>
<dbReference type="EMBL" id="CABFNO020001372">
    <property type="protein sequence ID" value="CAG9983753.1"/>
    <property type="molecule type" value="Genomic_DNA"/>
</dbReference>
<dbReference type="SMART" id="SM00248">
    <property type="entry name" value="ANK"/>
    <property type="match status" value="5"/>
</dbReference>